<keyword evidence="3" id="KW-0853">WD repeat</keyword>
<reference evidence="9" key="2">
    <citation type="journal article" date="2015" name="J. Biotechnol.">
        <title>The structure of the Cyberlindnera jadinii genome and its relation to Candida utilis analyzed by the occurrence of single nucleotide polymorphisms.</title>
        <authorList>
            <person name="Rupp O."/>
            <person name="Brinkrolf K."/>
            <person name="Buerth C."/>
            <person name="Kunigo M."/>
            <person name="Schneider J."/>
            <person name="Jaenicke S."/>
            <person name="Goesmann A."/>
            <person name="Puehler A."/>
            <person name="Jaeger K.-E."/>
            <person name="Ernst J.F."/>
        </authorList>
    </citation>
    <scope>NUCLEOTIDE SEQUENCE [LARGE SCALE GENOMIC DNA]</scope>
    <source>
        <strain evidence="9">ATCC 18201 / CBS 1600 / BCRC 20928 / JCM 3617 / NBRC 0987 / NRRL Y-1542</strain>
    </source>
</reference>
<evidence type="ECO:0000256" key="5">
    <source>
        <dbReference type="ARBA" id="ARBA00023242"/>
    </source>
</evidence>
<evidence type="ECO:0000256" key="1">
    <source>
        <dbReference type="ARBA" id="ARBA00004604"/>
    </source>
</evidence>
<proteinExistence type="predicted"/>
<dbReference type="SUPFAM" id="SSF50978">
    <property type="entry name" value="WD40 repeat-like"/>
    <property type="match status" value="1"/>
</dbReference>
<dbReference type="EMBL" id="KV453930">
    <property type="protein sequence ID" value="ODV73597.1"/>
    <property type="molecule type" value="Genomic_DNA"/>
</dbReference>
<dbReference type="Gene3D" id="2.130.10.10">
    <property type="entry name" value="YVTN repeat-like/Quinoprotein amine dehydrogenase"/>
    <property type="match status" value="2"/>
</dbReference>
<evidence type="ECO:0000313" key="8">
    <source>
        <dbReference type="EMBL" id="ODV73597.1"/>
    </source>
</evidence>
<dbReference type="GO" id="GO:0006364">
    <property type="term" value="P:rRNA processing"/>
    <property type="evidence" value="ECO:0007669"/>
    <property type="project" value="UniProtKB-KW"/>
</dbReference>
<protein>
    <submittedName>
        <fullName evidence="8">U3 small nucleolar RNA-associated protein</fullName>
    </submittedName>
</protein>
<name>A0A0H5C6M3_CYBJN</name>
<keyword evidence="5" id="KW-0539">Nucleus</keyword>
<keyword evidence="4" id="KW-0677">Repeat</keyword>
<dbReference type="OrthoDB" id="431715at2759"/>
<evidence type="ECO:0000313" key="9">
    <source>
        <dbReference type="Proteomes" id="UP000038830"/>
    </source>
</evidence>
<evidence type="ECO:0000313" key="10">
    <source>
        <dbReference type="Proteomes" id="UP000094389"/>
    </source>
</evidence>
<dbReference type="Proteomes" id="UP000094389">
    <property type="component" value="Unassembled WGS sequence"/>
</dbReference>
<feature type="domain" description="U3 small nucleolar RNA-associated protein 15 C-terminal" evidence="6">
    <location>
        <begin position="347"/>
        <end position="492"/>
    </location>
</feature>
<dbReference type="AlphaFoldDB" id="A0A0H5C6M3"/>
<dbReference type="Proteomes" id="UP000038830">
    <property type="component" value="Unassembled WGS sequence"/>
</dbReference>
<dbReference type="InterPro" id="IPR015943">
    <property type="entry name" value="WD40/YVTN_repeat-like_dom_sf"/>
</dbReference>
<dbReference type="InterPro" id="IPR036322">
    <property type="entry name" value="WD40_repeat_dom_sf"/>
</dbReference>
<dbReference type="Pfam" id="PF00400">
    <property type="entry name" value="WD40"/>
    <property type="match status" value="2"/>
</dbReference>
<gene>
    <name evidence="7" type="ORF">BN1211_4137</name>
    <name evidence="8" type="ORF">CYBJADRAFT_167627</name>
</gene>
<dbReference type="OMA" id="ATYQVVH"/>
<dbReference type="Pfam" id="PF09384">
    <property type="entry name" value="UTP15_C"/>
    <property type="match status" value="1"/>
</dbReference>
<dbReference type="FunFam" id="2.130.10.10:FF:000551">
    <property type="entry name" value="UTP15p Nucleolar protein"/>
    <property type="match status" value="1"/>
</dbReference>
<comment type="subcellular location">
    <subcellularLocation>
        <location evidence="1">Nucleus</location>
        <location evidence="1">Nucleolus</location>
    </subcellularLocation>
</comment>
<accession>A0A0H5C6M3</accession>
<reference evidence="7" key="1">
    <citation type="submission" date="2014-12" db="EMBL/GenBank/DDBJ databases">
        <authorList>
            <person name="Jaenicke S."/>
        </authorList>
    </citation>
    <scope>NUCLEOTIDE SEQUENCE [LARGE SCALE GENOMIC DNA]</scope>
    <source>
        <strain evidence="7">CBS1600</strain>
    </source>
</reference>
<dbReference type="PANTHER" id="PTHR19924:SF26">
    <property type="entry name" value="U3 SMALL NUCLEOLAR RNA-ASSOCIATED PROTEIN 15 HOMOLOG"/>
    <property type="match status" value="1"/>
</dbReference>
<evidence type="ECO:0000256" key="3">
    <source>
        <dbReference type="ARBA" id="ARBA00022574"/>
    </source>
</evidence>
<dbReference type="EMBL" id="CDQK01000004">
    <property type="protein sequence ID" value="CEP23527.1"/>
    <property type="molecule type" value="Genomic_DNA"/>
</dbReference>
<reference evidence="8 10" key="3">
    <citation type="journal article" date="2016" name="Proc. Natl. Acad. Sci. U.S.A.">
        <title>Comparative genomics of biotechnologically important yeasts.</title>
        <authorList>
            <person name="Riley R."/>
            <person name="Haridas S."/>
            <person name="Wolfe K.H."/>
            <person name="Lopes M.R."/>
            <person name="Hittinger C.T."/>
            <person name="Goeker M."/>
            <person name="Salamov A.A."/>
            <person name="Wisecaver J.H."/>
            <person name="Long T.M."/>
            <person name="Calvey C.H."/>
            <person name="Aerts A.L."/>
            <person name="Barry K.W."/>
            <person name="Choi C."/>
            <person name="Clum A."/>
            <person name="Coughlan A.Y."/>
            <person name="Deshpande S."/>
            <person name="Douglass A.P."/>
            <person name="Hanson S.J."/>
            <person name="Klenk H.-P."/>
            <person name="LaButti K.M."/>
            <person name="Lapidus A."/>
            <person name="Lindquist E.A."/>
            <person name="Lipzen A.M."/>
            <person name="Meier-Kolthoff J.P."/>
            <person name="Ohm R.A."/>
            <person name="Otillar R.P."/>
            <person name="Pangilinan J.L."/>
            <person name="Peng Y."/>
            <person name="Rokas A."/>
            <person name="Rosa C.A."/>
            <person name="Scheuner C."/>
            <person name="Sibirny A.A."/>
            <person name="Slot J.C."/>
            <person name="Stielow J.B."/>
            <person name="Sun H."/>
            <person name="Kurtzman C.P."/>
            <person name="Blackwell M."/>
            <person name="Grigoriev I.V."/>
            <person name="Jeffries T.W."/>
        </authorList>
    </citation>
    <scope>NUCLEOTIDE SEQUENCE [LARGE SCALE GENOMIC DNA]</scope>
    <source>
        <strain evidence="10">ATCC 18201 / CBS 1600 / BCRC 20928 / JCM 3617 / NBRC 0987 / NRRL Y-1542</strain>
        <strain evidence="8">NRRL Y-1542</strain>
    </source>
</reference>
<dbReference type="InterPro" id="IPR018983">
    <property type="entry name" value="U3_snoRNA-assocProt_15_C"/>
</dbReference>
<evidence type="ECO:0000259" key="6">
    <source>
        <dbReference type="Pfam" id="PF09384"/>
    </source>
</evidence>
<keyword evidence="2" id="KW-0698">rRNA processing</keyword>
<organism evidence="7 9">
    <name type="scientific">Cyberlindnera jadinii (strain ATCC 18201 / CBS 1600 / BCRC 20928 / JCM 3617 / NBRC 0987 / NRRL Y-1542)</name>
    <name type="common">Torula yeast</name>
    <name type="synonym">Candida utilis</name>
    <dbReference type="NCBI Taxonomy" id="983966"/>
    <lineage>
        <taxon>Eukaryota</taxon>
        <taxon>Fungi</taxon>
        <taxon>Dikarya</taxon>
        <taxon>Ascomycota</taxon>
        <taxon>Saccharomycotina</taxon>
        <taxon>Saccharomycetes</taxon>
        <taxon>Phaffomycetales</taxon>
        <taxon>Phaffomycetaceae</taxon>
        <taxon>Cyberlindnera</taxon>
    </lineage>
</organism>
<keyword evidence="10" id="KW-1185">Reference proteome</keyword>
<accession>A0A1E4S263</accession>
<dbReference type="PANTHER" id="PTHR19924">
    <property type="entry name" value="UTP15 U3 SMALL NUCLEOLAR RNA-ASSOCIATED PROTEIN 15 FAMILY MEMBER"/>
    <property type="match status" value="1"/>
</dbReference>
<evidence type="ECO:0000256" key="4">
    <source>
        <dbReference type="ARBA" id="ARBA00022737"/>
    </source>
</evidence>
<dbReference type="STRING" id="983966.A0A0H5C6M3"/>
<dbReference type="GO" id="GO:0005730">
    <property type="term" value="C:nucleolus"/>
    <property type="evidence" value="ECO:0007669"/>
    <property type="project" value="UniProtKB-SubCell"/>
</dbReference>
<dbReference type="SMART" id="SM00320">
    <property type="entry name" value="WD40"/>
    <property type="match status" value="6"/>
</dbReference>
<dbReference type="InterPro" id="IPR001680">
    <property type="entry name" value="WD40_rpt"/>
</dbReference>
<sequence length="495" mass="55345">MSSSRQNVSVVKNAVLPAQTTPEQRYWRGYTNTQLVKEHNAVSHIAFNPISPYDFAVTSSTRIQVFSSKTREVIKTFSRFKDTVYSGEYRFDGKLLVAGDASGLVQIFDAYQPRTLLVTINPSTHPTHVTKFHPSVSTTLLTASDDRVARLYDISNAHNPILSFDDHEDYIRTATFVQGSNLVTTGCYDGFVRLFDPRVGNDPVAKFDQANPVEDVLSLTPTTMATAAGPTVKIWDITAGKCINEMANFQKTVTCLADAGEDRGLLAGSLDGHIKVFDPLNWDVKFGWKFGGGVLSCGVSPNSKHFVAGLVSGLLSVKTRKTEPKVKQGVKQVKSNAFKKMMRGSEYHGEEEHRIVNDKPKPQRKLRLYEKRLNAFRWSDALDAAFIPGMSRELTVTVLEELKKRGKVRASLYDRDETTLEPLLSWSIKAIEDVRSVYIVSDWLAVVIEMYGGLINRSPVLEELLLTLKKKLRQEIEKAKEAQKIEGMLQLLTAH</sequence>
<evidence type="ECO:0000256" key="2">
    <source>
        <dbReference type="ARBA" id="ARBA00022552"/>
    </source>
</evidence>
<evidence type="ECO:0000313" key="7">
    <source>
        <dbReference type="EMBL" id="CEP23527.1"/>
    </source>
</evidence>
<dbReference type="GO" id="GO:0045943">
    <property type="term" value="P:positive regulation of transcription by RNA polymerase I"/>
    <property type="evidence" value="ECO:0007669"/>
    <property type="project" value="TreeGrafter"/>
</dbReference>